<sequence length="502" mass="54502">MSVHRTFSATPFLRRLLALLGLLAATYSYAKGPEPPYRIALASLGYQTPGPGSLATGGTMTTVHFVDEQHLLVTFNIRSLMKRLPDDPPGDEDHTVEAVLVQLPSGKALAHTRWRVHDAGQYLWNLGHGHFLLRIHDTLTTFAPLANLASDAPFSEQPFLTSSRRMAAILLSPDRDLITVETLDKPVPTAGDDSSQASSGRAQINFYRLQQPVQPVDRVIVQNAGIGVAAGLVDLSLTSAGYIETLQESATRWLFDFDPYVGKYIELSPFDTTCRPHPVFVSASEFVAFGCRGSDDRLSIGGFNMRGEQMWQQDFTDEHAFPSFAFAPAAGRFALSRNIVASGSGITADFAAASVTTQEIRVYQTYNGKQLLRAEASPVQRNGQNYDLSPNGLLLAVVHDNVIEMHPLPALTSADLAGIRADTTLEPKDVGAPVNLASHVKTAALISSPTTVHVEAVPAQLAPTSDATVGDLQPEQHRKPPTLYTLPTDKPREPQQPEQPQQ</sequence>
<evidence type="ECO:0000256" key="2">
    <source>
        <dbReference type="SAM" id="SignalP"/>
    </source>
</evidence>
<organism evidence="3 4">
    <name type="scientific">Granulicella arctica</name>
    <dbReference type="NCBI Taxonomy" id="940613"/>
    <lineage>
        <taxon>Bacteria</taxon>
        <taxon>Pseudomonadati</taxon>
        <taxon>Acidobacteriota</taxon>
        <taxon>Terriglobia</taxon>
        <taxon>Terriglobales</taxon>
        <taxon>Acidobacteriaceae</taxon>
        <taxon>Granulicella</taxon>
    </lineage>
</organism>
<feature type="region of interest" description="Disordered" evidence="1">
    <location>
        <begin position="463"/>
        <end position="502"/>
    </location>
</feature>
<dbReference type="Proteomes" id="UP000589520">
    <property type="component" value="Unassembled WGS sequence"/>
</dbReference>
<name>A0A7Y9TEI2_9BACT</name>
<comment type="caution">
    <text evidence="3">The sequence shown here is derived from an EMBL/GenBank/DDBJ whole genome shotgun (WGS) entry which is preliminary data.</text>
</comment>
<evidence type="ECO:0000313" key="4">
    <source>
        <dbReference type="Proteomes" id="UP000589520"/>
    </source>
</evidence>
<feature type="signal peptide" evidence="2">
    <location>
        <begin position="1"/>
        <end position="30"/>
    </location>
</feature>
<dbReference type="RefSeq" id="WP_179486552.1">
    <property type="nucleotide sequence ID" value="NZ_JACCCW010000001.1"/>
</dbReference>
<keyword evidence="2" id="KW-0732">Signal</keyword>
<protein>
    <recommendedName>
        <fullName evidence="5">FHA domain-containing protein</fullName>
    </recommendedName>
</protein>
<evidence type="ECO:0000256" key="1">
    <source>
        <dbReference type="SAM" id="MobiDB-lite"/>
    </source>
</evidence>
<reference evidence="3 4" key="1">
    <citation type="submission" date="2020-07" db="EMBL/GenBank/DDBJ databases">
        <title>Genomic Encyclopedia of Type Strains, Phase IV (KMG-V): Genome sequencing to study the core and pangenomes of soil and plant-associated prokaryotes.</title>
        <authorList>
            <person name="Whitman W."/>
        </authorList>
    </citation>
    <scope>NUCLEOTIDE SEQUENCE [LARGE SCALE GENOMIC DNA]</scope>
    <source>
        <strain evidence="3 4">X4EP2</strain>
    </source>
</reference>
<gene>
    <name evidence="3" type="ORF">HDF17_000013</name>
</gene>
<evidence type="ECO:0008006" key="5">
    <source>
        <dbReference type="Google" id="ProtNLM"/>
    </source>
</evidence>
<feature type="chain" id="PRO_5031286660" description="FHA domain-containing protein" evidence="2">
    <location>
        <begin position="31"/>
        <end position="502"/>
    </location>
</feature>
<dbReference type="EMBL" id="JACCCW010000001">
    <property type="protein sequence ID" value="NYF77726.1"/>
    <property type="molecule type" value="Genomic_DNA"/>
</dbReference>
<proteinExistence type="predicted"/>
<dbReference type="AlphaFoldDB" id="A0A7Y9TEI2"/>
<evidence type="ECO:0000313" key="3">
    <source>
        <dbReference type="EMBL" id="NYF77726.1"/>
    </source>
</evidence>
<keyword evidence="4" id="KW-1185">Reference proteome</keyword>
<accession>A0A7Y9TEI2</accession>